<feature type="transmembrane region" description="Helical" evidence="1">
    <location>
        <begin position="106"/>
        <end position="124"/>
    </location>
</feature>
<dbReference type="GO" id="GO:0016020">
    <property type="term" value="C:membrane"/>
    <property type="evidence" value="ECO:0007669"/>
    <property type="project" value="InterPro"/>
</dbReference>
<evidence type="ECO:0000256" key="1">
    <source>
        <dbReference type="SAM" id="Phobius"/>
    </source>
</evidence>
<dbReference type="EMBL" id="JAJEQM010000016">
    <property type="protein sequence ID" value="MCC2211366.1"/>
    <property type="molecule type" value="Genomic_DNA"/>
</dbReference>
<comment type="caution">
    <text evidence="3">The sequence shown here is derived from an EMBL/GenBank/DDBJ whole genome shotgun (WGS) entry which is preliminary data.</text>
</comment>
<reference evidence="3 4" key="1">
    <citation type="submission" date="2021-10" db="EMBL/GenBank/DDBJ databases">
        <title>Anaerobic single-cell dispensing facilitates the cultivation of human gut bacteria.</title>
        <authorList>
            <person name="Afrizal A."/>
        </authorList>
    </citation>
    <scope>NUCLEOTIDE SEQUENCE [LARGE SCALE GENOMIC DNA]</scope>
    <source>
        <strain evidence="3 4">CLA-AA-H232</strain>
    </source>
</reference>
<dbReference type="AlphaFoldDB" id="A0AAE3DZL5"/>
<evidence type="ECO:0000259" key="2">
    <source>
        <dbReference type="Pfam" id="PF01478"/>
    </source>
</evidence>
<evidence type="ECO:0000313" key="4">
    <source>
        <dbReference type="Proteomes" id="UP001198242"/>
    </source>
</evidence>
<keyword evidence="1" id="KW-0812">Transmembrane</keyword>
<feature type="transmembrane region" description="Helical" evidence="1">
    <location>
        <begin position="37"/>
        <end position="58"/>
    </location>
</feature>
<feature type="domain" description="Prepilin type IV endopeptidase peptidase" evidence="2">
    <location>
        <begin position="1"/>
        <end position="98"/>
    </location>
</feature>
<keyword evidence="1" id="KW-1133">Transmembrane helix</keyword>
<name>A0AAE3DZL5_9FIRM</name>
<evidence type="ECO:0000313" key="3">
    <source>
        <dbReference type="EMBL" id="MCC2211366.1"/>
    </source>
</evidence>
<dbReference type="InterPro" id="IPR000045">
    <property type="entry name" value="Prepilin_IV_endopep_pep"/>
</dbReference>
<accession>A0AAE3DZL5</accession>
<keyword evidence="4" id="KW-1185">Reference proteome</keyword>
<dbReference type="Proteomes" id="UP001198242">
    <property type="component" value="Unassembled WGS sequence"/>
</dbReference>
<protein>
    <submittedName>
        <fullName evidence="3">A24 family peptidase</fullName>
    </submittedName>
</protein>
<dbReference type="GO" id="GO:0004190">
    <property type="term" value="F:aspartic-type endopeptidase activity"/>
    <property type="evidence" value="ECO:0007669"/>
    <property type="project" value="InterPro"/>
</dbReference>
<organism evidence="3 4">
    <name type="scientific">Hominilimicola fabiformis</name>
    <dbReference type="NCBI Taxonomy" id="2885356"/>
    <lineage>
        <taxon>Bacteria</taxon>
        <taxon>Bacillati</taxon>
        <taxon>Bacillota</taxon>
        <taxon>Clostridia</taxon>
        <taxon>Eubacteriales</taxon>
        <taxon>Oscillospiraceae</taxon>
        <taxon>Hominilimicola</taxon>
    </lineage>
</organism>
<dbReference type="RefSeq" id="WP_022230045.1">
    <property type="nucleotide sequence ID" value="NZ_JAJEQM010000016.1"/>
</dbReference>
<dbReference type="Gene3D" id="1.20.120.1220">
    <property type="match status" value="1"/>
</dbReference>
<sequence>MLFTILLLYAAYTDYTRREIPNSVILSMYALSVFSNASVFDKVTGLFLLTLPLFFVALKYDGMKGGDVKFLSAAGAYLGLYELSLVLIPTTVTAVLYGYIKSEKSVPLAFVFCIGYIIKAVIFLKGG</sequence>
<feature type="transmembrane region" description="Helical" evidence="1">
    <location>
        <begin position="70"/>
        <end position="100"/>
    </location>
</feature>
<gene>
    <name evidence="3" type="ORF">LKE05_11275</name>
</gene>
<keyword evidence="1" id="KW-0472">Membrane</keyword>
<dbReference type="Pfam" id="PF01478">
    <property type="entry name" value="Peptidase_A24"/>
    <property type="match status" value="1"/>
</dbReference>
<proteinExistence type="predicted"/>